<proteinExistence type="predicted"/>
<reference evidence="1 2" key="1">
    <citation type="submission" date="2024-02" db="EMBL/GenBank/DDBJ databases">
        <title>A draft genome for the cacao thread blight pathogen Marasmius crinis-equi.</title>
        <authorList>
            <person name="Cohen S.P."/>
            <person name="Baruah I.K."/>
            <person name="Amoako-Attah I."/>
            <person name="Bukari Y."/>
            <person name="Meinhardt L.W."/>
            <person name="Bailey B.A."/>
        </authorList>
    </citation>
    <scope>NUCLEOTIDE SEQUENCE [LARGE SCALE GENOMIC DNA]</scope>
    <source>
        <strain evidence="1 2">GH-76</strain>
    </source>
</reference>
<comment type="caution">
    <text evidence="1">The sequence shown here is derived from an EMBL/GenBank/DDBJ whole genome shotgun (WGS) entry which is preliminary data.</text>
</comment>
<protein>
    <submittedName>
        <fullName evidence="1">Uncharacterized protein</fullName>
    </submittedName>
</protein>
<accession>A0ABR3EKC4</accession>
<evidence type="ECO:0000313" key="2">
    <source>
        <dbReference type="Proteomes" id="UP001465976"/>
    </source>
</evidence>
<dbReference type="EMBL" id="JBAHYK010003656">
    <property type="protein sequence ID" value="KAL0563323.1"/>
    <property type="molecule type" value="Genomic_DNA"/>
</dbReference>
<gene>
    <name evidence="1" type="ORF">V5O48_018749</name>
</gene>
<name>A0ABR3EKC4_9AGAR</name>
<organism evidence="1 2">
    <name type="scientific">Marasmius crinis-equi</name>
    <dbReference type="NCBI Taxonomy" id="585013"/>
    <lineage>
        <taxon>Eukaryota</taxon>
        <taxon>Fungi</taxon>
        <taxon>Dikarya</taxon>
        <taxon>Basidiomycota</taxon>
        <taxon>Agaricomycotina</taxon>
        <taxon>Agaricomycetes</taxon>
        <taxon>Agaricomycetidae</taxon>
        <taxon>Agaricales</taxon>
        <taxon>Marasmiineae</taxon>
        <taxon>Marasmiaceae</taxon>
        <taxon>Marasmius</taxon>
    </lineage>
</organism>
<dbReference type="Proteomes" id="UP001465976">
    <property type="component" value="Unassembled WGS sequence"/>
</dbReference>
<keyword evidence="2" id="KW-1185">Reference proteome</keyword>
<evidence type="ECO:0000313" key="1">
    <source>
        <dbReference type="EMBL" id="KAL0563323.1"/>
    </source>
</evidence>
<sequence length="89" mass="9317">GDGSGGGRVFANESLSVAVFIGTDRAQNLPVDTIQRAPVDIGKNAAAEKPNNREVQDDFPTLEDRIGRARDISADVTELVAGILARLGA</sequence>
<feature type="non-terminal residue" evidence="1">
    <location>
        <position position="1"/>
    </location>
</feature>